<comment type="similarity">
    <text evidence="1">Belongs to the CcdB toxin family.</text>
</comment>
<sequence>MARHDVYPNPEGTGYIIDLQSDLLSALNTRVVAPLMPRDSAPQPAQWLNPMFEIEGQSVILVTQFMAAVPCTLLRTPVATLEAEHAAITRAVDMVMQGF</sequence>
<dbReference type="Pfam" id="PF01845">
    <property type="entry name" value="CcdB"/>
    <property type="match status" value="1"/>
</dbReference>
<dbReference type="Proteomes" id="UP001208690">
    <property type="component" value="Unassembled WGS sequence"/>
</dbReference>
<keyword evidence="5" id="KW-0804">Transcription</keyword>
<evidence type="ECO:0000256" key="1">
    <source>
        <dbReference type="ARBA" id="ARBA00005230"/>
    </source>
</evidence>
<dbReference type="EMBL" id="JALIEB010000023">
    <property type="protein sequence ID" value="MCV3273961.1"/>
    <property type="molecule type" value="Genomic_DNA"/>
</dbReference>
<gene>
    <name evidence="8" type="ORF">MUB52_21205</name>
</gene>
<name>A0ABT3BK79_9RHOB</name>
<evidence type="ECO:0000256" key="3">
    <source>
        <dbReference type="ARBA" id="ARBA00022491"/>
    </source>
</evidence>
<evidence type="ECO:0000256" key="2">
    <source>
        <dbReference type="ARBA" id="ARBA00015075"/>
    </source>
</evidence>
<dbReference type="InterPro" id="IPR002712">
    <property type="entry name" value="CcdB"/>
</dbReference>
<evidence type="ECO:0000313" key="8">
    <source>
        <dbReference type="EMBL" id="MCV3273961.1"/>
    </source>
</evidence>
<accession>A0ABT3BK79</accession>
<evidence type="ECO:0000256" key="5">
    <source>
        <dbReference type="ARBA" id="ARBA00023163"/>
    </source>
</evidence>
<dbReference type="RefSeq" id="WP_263846166.1">
    <property type="nucleotide sequence ID" value="NZ_JALIEB010000023.1"/>
</dbReference>
<reference evidence="8 9" key="1">
    <citation type="submission" date="2022-04" db="EMBL/GenBank/DDBJ databases">
        <title>Roseobacter sp. WL0113 is a bacterium isolated from neritic sediment.</title>
        <authorList>
            <person name="Wang L."/>
            <person name="He W."/>
            <person name="Zhang D.-F."/>
        </authorList>
    </citation>
    <scope>NUCLEOTIDE SEQUENCE [LARGE SCALE GENOMIC DNA]</scope>
    <source>
        <strain evidence="8 9">WL0113</strain>
    </source>
</reference>
<keyword evidence="3" id="KW-0678">Repressor</keyword>
<dbReference type="SUPFAM" id="SSF50118">
    <property type="entry name" value="Cell growth inhibitor/plasmid maintenance toxic component"/>
    <property type="match status" value="1"/>
</dbReference>
<keyword evidence="9" id="KW-1185">Reference proteome</keyword>
<evidence type="ECO:0000256" key="6">
    <source>
        <dbReference type="ARBA" id="ARBA00029628"/>
    </source>
</evidence>
<proteinExistence type="inferred from homology"/>
<protein>
    <recommendedName>
        <fullName evidence="2">Toxin CcdB</fullName>
    </recommendedName>
    <alternativeName>
        <fullName evidence="7">Cytotoxic protein CcdB</fullName>
    </alternativeName>
    <alternativeName>
        <fullName evidence="6">Protein LetD</fullName>
    </alternativeName>
</protein>
<comment type="caution">
    <text evidence="8">The sequence shown here is derived from an EMBL/GenBank/DDBJ whole genome shotgun (WGS) entry which is preliminary data.</text>
</comment>
<evidence type="ECO:0000256" key="7">
    <source>
        <dbReference type="ARBA" id="ARBA00033135"/>
    </source>
</evidence>
<evidence type="ECO:0000313" key="9">
    <source>
        <dbReference type="Proteomes" id="UP001208690"/>
    </source>
</evidence>
<evidence type="ECO:0000256" key="4">
    <source>
        <dbReference type="ARBA" id="ARBA00023015"/>
    </source>
</evidence>
<organism evidence="8 9">
    <name type="scientific">Roseobacter sinensis</name>
    <dbReference type="NCBI Taxonomy" id="2931391"/>
    <lineage>
        <taxon>Bacteria</taxon>
        <taxon>Pseudomonadati</taxon>
        <taxon>Pseudomonadota</taxon>
        <taxon>Alphaproteobacteria</taxon>
        <taxon>Rhodobacterales</taxon>
        <taxon>Roseobacteraceae</taxon>
        <taxon>Roseobacter</taxon>
    </lineage>
</organism>
<dbReference type="InterPro" id="IPR011067">
    <property type="entry name" value="Plasmid_toxin/cell-grow_inhib"/>
</dbReference>
<dbReference type="Gene3D" id="2.30.30.110">
    <property type="match status" value="1"/>
</dbReference>
<keyword evidence="4" id="KW-0805">Transcription regulation</keyword>